<dbReference type="GO" id="GO:0008270">
    <property type="term" value="F:zinc ion binding"/>
    <property type="evidence" value="ECO:0007669"/>
    <property type="project" value="UniProtKB-KW"/>
</dbReference>
<dbReference type="AlphaFoldDB" id="A0A0B6ZQE6"/>
<feature type="compositionally biased region" description="Basic and acidic residues" evidence="3">
    <location>
        <begin position="511"/>
        <end position="520"/>
    </location>
</feature>
<keyword evidence="2" id="KW-0479">Metal-binding</keyword>
<comment type="function">
    <text evidence="2">Plays a role in determining ER morphology.</text>
</comment>
<feature type="compositionally biased region" description="Polar residues" evidence="3">
    <location>
        <begin position="422"/>
        <end position="441"/>
    </location>
</feature>
<feature type="compositionally biased region" description="Basic and acidic residues" evidence="3">
    <location>
        <begin position="444"/>
        <end position="462"/>
    </location>
</feature>
<keyword evidence="2" id="KW-0472">Membrane</keyword>
<dbReference type="GO" id="GO:0071788">
    <property type="term" value="P:endoplasmic reticulum tubular network maintenance"/>
    <property type="evidence" value="ECO:0007669"/>
    <property type="project" value="UniProtKB-UniRule"/>
</dbReference>
<keyword evidence="2" id="KW-0812">Transmembrane</keyword>
<evidence type="ECO:0000313" key="5">
    <source>
        <dbReference type="EMBL" id="CEK70612.1"/>
    </source>
</evidence>
<feature type="region of interest" description="Disordered" evidence="3">
    <location>
        <begin position="191"/>
        <end position="214"/>
    </location>
</feature>
<feature type="region of interest" description="Disordered" evidence="3">
    <location>
        <begin position="377"/>
        <end position="566"/>
    </location>
</feature>
<reference evidence="5" key="1">
    <citation type="submission" date="2014-12" db="EMBL/GenBank/DDBJ databases">
        <title>Insight into the proteome of Arion vulgaris.</title>
        <authorList>
            <person name="Aradska J."/>
            <person name="Bulat T."/>
            <person name="Smidak R."/>
            <person name="Sarate P."/>
            <person name="Gangsoo J."/>
            <person name="Sialana F."/>
            <person name="Bilban M."/>
            <person name="Lubec G."/>
        </authorList>
    </citation>
    <scope>NUCLEOTIDE SEQUENCE</scope>
    <source>
        <tissue evidence="5">Skin</tissue>
    </source>
</reference>
<evidence type="ECO:0000256" key="2">
    <source>
        <dbReference type="RuleBase" id="RU367073"/>
    </source>
</evidence>
<comment type="subcellular location">
    <subcellularLocation>
        <location evidence="2">Endoplasmic reticulum membrane</location>
        <topology evidence="2">Multi-pass membrane protein</topology>
    </subcellularLocation>
</comment>
<keyword evidence="2" id="KW-0862">Zinc</keyword>
<evidence type="ECO:0000256" key="1">
    <source>
        <dbReference type="ARBA" id="ARBA00009940"/>
    </source>
</evidence>
<proteinExistence type="inferred from homology"/>
<keyword evidence="2" id="KW-1133">Transmembrane helix</keyword>
<feature type="transmembrane region" description="Helical" evidence="2">
    <location>
        <begin position="72"/>
        <end position="90"/>
    </location>
</feature>
<feature type="compositionally biased region" description="Acidic residues" evidence="3">
    <location>
        <begin position="389"/>
        <end position="410"/>
    </location>
</feature>
<dbReference type="PANTHER" id="PTHR22166">
    <property type="entry name" value="ENDOPLASMIC RETICULUM JUNCTION FORMATION PROTEIN LUNAPARK"/>
    <property type="match status" value="1"/>
</dbReference>
<gene>
    <name evidence="5" type="primary">ORF74923</name>
</gene>
<comment type="similarity">
    <text evidence="1 2">Belongs to the lunapark family.</text>
</comment>
<dbReference type="GO" id="GO:1903373">
    <property type="term" value="P:positive regulation of endoplasmic reticulum tubular network organization"/>
    <property type="evidence" value="ECO:0007669"/>
    <property type="project" value="UniProtKB-UniRule"/>
</dbReference>
<dbReference type="PANTHER" id="PTHR22166:SF12">
    <property type="entry name" value="ENDOPLASMIC RETICULUM JUNCTION FORMATION PROTEIN LUNAPARK"/>
    <property type="match status" value="1"/>
</dbReference>
<feature type="compositionally biased region" description="Polar residues" evidence="3">
    <location>
        <begin position="532"/>
        <end position="566"/>
    </location>
</feature>
<keyword evidence="2" id="KW-0863">Zinc-finger</keyword>
<accession>A0A0B6ZQE6</accession>
<dbReference type="InterPro" id="IPR019273">
    <property type="entry name" value="Lunapark_Znf"/>
</dbReference>
<dbReference type="GO" id="GO:0098826">
    <property type="term" value="C:endoplasmic reticulum tubular network membrane"/>
    <property type="evidence" value="ECO:0007669"/>
    <property type="project" value="UniProtKB-UniRule"/>
</dbReference>
<name>A0A0B6ZQE6_9EUPU</name>
<feature type="compositionally biased region" description="Polar residues" evidence="3">
    <location>
        <begin position="463"/>
        <end position="482"/>
    </location>
</feature>
<dbReference type="EMBL" id="HACG01023747">
    <property type="protein sequence ID" value="CEK70612.1"/>
    <property type="molecule type" value="Transcribed_RNA"/>
</dbReference>
<dbReference type="Pfam" id="PF10058">
    <property type="entry name" value="Zn_ribbon_10"/>
    <property type="match status" value="1"/>
</dbReference>
<evidence type="ECO:0000256" key="3">
    <source>
        <dbReference type="SAM" id="MobiDB-lite"/>
    </source>
</evidence>
<feature type="transmembrane region" description="Helical" evidence="2">
    <location>
        <begin position="42"/>
        <end position="66"/>
    </location>
</feature>
<organism evidence="5">
    <name type="scientific">Arion vulgaris</name>
    <dbReference type="NCBI Taxonomy" id="1028688"/>
    <lineage>
        <taxon>Eukaryota</taxon>
        <taxon>Metazoa</taxon>
        <taxon>Spiralia</taxon>
        <taxon>Lophotrochozoa</taxon>
        <taxon>Mollusca</taxon>
        <taxon>Gastropoda</taxon>
        <taxon>Heterobranchia</taxon>
        <taxon>Euthyneura</taxon>
        <taxon>Panpulmonata</taxon>
        <taxon>Eupulmonata</taxon>
        <taxon>Stylommatophora</taxon>
        <taxon>Helicina</taxon>
        <taxon>Arionoidea</taxon>
        <taxon>Arionidae</taxon>
        <taxon>Arion</taxon>
    </lineage>
</organism>
<evidence type="ECO:0000259" key="4">
    <source>
        <dbReference type="Pfam" id="PF10058"/>
    </source>
</evidence>
<keyword evidence="2" id="KW-0256">Endoplasmic reticulum</keyword>
<protein>
    <recommendedName>
        <fullName evidence="2">Endoplasmic reticulum junction formation protein lunapark</fullName>
    </recommendedName>
</protein>
<comment type="domain">
    <text evidence="2">The C4-type zinc finger motif is necessary both for its ER three-way tubular junction localization and formation.</text>
</comment>
<feature type="domain" description="Lunapark zinc ribbon" evidence="4">
    <location>
        <begin position="307"/>
        <end position="356"/>
    </location>
</feature>
<feature type="compositionally biased region" description="Polar residues" evidence="3">
    <location>
        <begin position="191"/>
        <end position="200"/>
    </location>
</feature>
<sequence length="566" mass="62347">MGVLLSKLRRKQTTFEILEGIDKEINRLQRNRKVNQDRQKHFVTSLLIYSFVIYVIAAVVFFLVYFPDTWQLRFLYSLPLLFFPFLVWGIKKLLHWYFVKRISSHDLALQQLRERKKQILEDVMETETYKRARDILEKFDPTRLRKLNIGSPEAAAAHTVASGTPGTVIQQRTVRTTQNIQGVTSVSSRMPVLSTPSSVSLRPKQPVVSVPSTPTVPLSQVRTVSPFRNPIPSTPTVAQSQVRAVSQFRAPFPSTPTVPHSQVTSASQVQMSAPSQPILRGGINSGYVVPSGLPMPRSVLPRERGTMDRLMDYLVGDGPENRYALVCQQCHSHNGMALKEEFEYLSFRCCYCYILNPAKKQRPLAPRLEFFAPTGRRKGQITGVSPSNEESDDDDVDKEDDDYSDQDSMESDTSAGIPPPQQSANSAASLVPASNSSSQAVKISESKENAGSKSQEVADLKTKGSSSSTNVKPAHTEGQTSKIAVLRASNVTVRPVPKQPAQVPQTNGSKHSSDLRDKTTLSEASDIPAAVQGNTQSESISNVPDVKSSFTTSVAKTHSAGSSTDQ</sequence>
<dbReference type="InterPro" id="IPR040115">
    <property type="entry name" value="Lnp"/>
</dbReference>